<organism evidence="2 3">
    <name type="scientific">Leisingera aquaemixtae</name>
    <dbReference type="NCBI Taxonomy" id="1396826"/>
    <lineage>
        <taxon>Bacteria</taxon>
        <taxon>Pseudomonadati</taxon>
        <taxon>Pseudomonadota</taxon>
        <taxon>Alphaproteobacteria</taxon>
        <taxon>Rhodobacterales</taxon>
        <taxon>Roseobacteraceae</taxon>
        <taxon>Leisingera</taxon>
    </lineage>
</organism>
<keyword evidence="2" id="KW-0808">Transferase</keyword>
<dbReference type="GO" id="GO:0016747">
    <property type="term" value="F:acyltransferase activity, transferring groups other than amino-acyl groups"/>
    <property type="evidence" value="ECO:0007669"/>
    <property type="project" value="InterPro"/>
</dbReference>
<evidence type="ECO:0000313" key="2">
    <source>
        <dbReference type="EMBL" id="CUH99689.1"/>
    </source>
</evidence>
<dbReference type="STRING" id="1396826.PHA8399_01812"/>
<dbReference type="PROSITE" id="PS51186">
    <property type="entry name" value="GNAT"/>
    <property type="match status" value="1"/>
</dbReference>
<proteinExistence type="predicted"/>
<name>A0A0P1H8J5_9RHOB</name>
<dbReference type="Proteomes" id="UP000051326">
    <property type="component" value="Unassembled WGS sequence"/>
</dbReference>
<dbReference type="Pfam" id="PF00583">
    <property type="entry name" value="Acetyltransf_1"/>
    <property type="match status" value="1"/>
</dbReference>
<evidence type="ECO:0000313" key="3">
    <source>
        <dbReference type="Proteomes" id="UP000051326"/>
    </source>
</evidence>
<dbReference type="EMBL" id="CYSR01000021">
    <property type="protein sequence ID" value="CUH99689.1"/>
    <property type="molecule type" value="Genomic_DNA"/>
</dbReference>
<accession>A0A0P1H8J5</accession>
<dbReference type="InterPro" id="IPR000182">
    <property type="entry name" value="GNAT_dom"/>
</dbReference>
<dbReference type="SUPFAM" id="SSF55729">
    <property type="entry name" value="Acyl-CoA N-acyltransferases (Nat)"/>
    <property type="match status" value="1"/>
</dbReference>
<dbReference type="AlphaFoldDB" id="A0A0P1H8J5"/>
<dbReference type="Gene3D" id="3.40.630.30">
    <property type="match status" value="1"/>
</dbReference>
<dbReference type="CDD" id="cd04301">
    <property type="entry name" value="NAT_SF"/>
    <property type="match status" value="1"/>
</dbReference>
<evidence type="ECO:0000259" key="1">
    <source>
        <dbReference type="PROSITE" id="PS51186"/>
    </source>
</evidence>
<reference evidence="2 3" key="1">
    <citation type="submission" date="2015-09" db="EMBL/GenBank/DDBJ databases">
        <authorList>
            <consortium name="Swine Surveillance"/>
        </authorList>
    </citation>
    <scope>NUCLEOTIDE SEQUENCE [LARGE SCALE GENOMIC DNA]</scope>
    <source>
        <strain evidence="2 3">CECT 8399</strain>
    </source>
</reference>
<sequence>MKIIEVPAADAERLVPLLQDLHALHVAYQPERHIPAPGSDGLAGWLQGWLGAETIFALAAESPQGTLLGYLIYELQDRPALPLRPAETRAMLHHISVTGAWRRMGVGKALVEAMKARALDAGATVIAATYAPFNTASAALMKGMGMEPVLTMAEWRAKGSAP</sequence>
<dbReference type="InterPro" id="IPR016181">
    <property type="entry name" value="Acyl_CoA_acyltransferase"/>
</dbReference>
<gene>
    <name evidence="2" type="ORF">PHA8399_01812</name>
</gene>
<protein>
    <submittedName>
        <fullName evidence="2">Acetyltransferase (GNAT) family protein</fullName>
    </submittedName>
</protein>
<feature type="domain" description="N-acetyltransferase" evidence="1">
    <location>
        <begin position="1"/>
        <end position="162"/>
    </location>
</feature>
<dbReference type="RefSeq" id="WP_058286146.1">
    <property type="nucleotide sequence ID" value="NZ_CYSR01000021.1"/>
</dbReference>